<feature type="region of interest" description="Disordered" evidence="1">
    <location>
        <begin position="1"/>
        <end position="124"/>
    </location>
</feature>
<feature type="compositionally biased region" description="Polar residues" evidence="1">
    <location>
        <begin position="32"/>
        <end position="54"/>
    </location>
</feature>
<sequence>MKQTPSLRPSQGSSGTFWNDDIEDDDSKFRPNCSSQPNSVQKCGDGLNSQTSLYPSAVTRDRKHDHDNEPTGPPPVSKHSSAEISGLRKATGSASSSPETRNSSSSGEAEEEDNLNQKKKKNKRNSVKELLKRYERLTSKVCFKIRLSSLITQEFMYAYMYYCLFSINTYVNWQTCHTNTEMLIIKSSGERCERKRGKLSRQQNFTTRVDNPRTSLS</sequence>
<feature type="compositionally biased region" description="Polar residues" evidence="1">
    <location>
        <begin position="1"/>
        <end position="17"/>
    </location>
</feature>
<reference evidence="2" key="1">
    <citation type="submission" date="2019-07" db="EMBL/GenBank/DDBJ databases">
        <title>Annotation for the trematode Paragonimus miyazaki's.</title>
        <authorList>
            <person name="Choi Y.-J."/>
        </authorList>
    </citation>
    <scope>NUCLEOTIDE SEQUENCE</scope>
    <source>
        <strain evidence="2">Japan</strain>
    </source>
</reference>
<name>A0A8S9YP16_9TREM</name>
<dbReference type="EMBL" id="JTDE01010294">
    <property type="protein sequence ID" value="KAF7234334.1"/>
    <property type="molecule type" value="Genomic_DNA"/>
</dbReference>
<feature type="compositionally biased region" description="Polar residues" evidence="1">
    <location>
        <begin position="200"/>
        <end position="217"/>
    </location>
</feature>
<evidence type="ECO:0000313" key="2">
    <source>
        <dbReference type="EMBL" id="KAF7234334.1"/>
    </source>
</evidence>
<feature type="region of interest" description="Disordered" evidence="1">
    <location>
        <begin position="196"/>
        <end position="217"/>
    </location>
</feature>
<protein>
    <submittedName>
        <fullName evidence="2">Uncharacterized protein</fullName>
    </submittedName>
</protein>
<comment type="caution">
    <text evidence="2">The sequence shown here is derived from an EMBL/GenBank/DDBJ whole genome shotgun (WGS) entry which is preliminary data.</text>
</comment>
<feature type="compositionally biased region" description="Basic and acidic residues" evidence="1">
    <location>
        <begin position="59"/>
        <end position="69"/>
    </location>
</feature>
<feature type="compositionally biased region" description="Low complexity" evidence="1">
    <location>
        <begin position="93"/>
        <end position="106"/>
    </location>
</feature>
<gene>
    <name evidence="2" type="ORF">EG68_11997</name>
</gene>
<evidence type="ECO:0000313" key="3">
    <source>
        <dbReference type="Proteomes" id="UP000822476"/>
    </source>
</evidence>
<dbReference type="OrthoDB" id="10513747at2759"/>
<keyword evidence="3" id="KW-1185">Reference proteome</keyword>
<dbReference type="Proteomes" id="UP000822476">
    <property type="component" value="Unassembled WGS sequence"/>
</dbReference>
<dbReference type="AlphaFoldDB" id="A0A8S9YP16"/>
<proteinExistence type="predicted"/>
<evidence type="ECO:0000256" key="1">
    <source>
        <dbReference type="SAM" id="MobiDB-lite"/>
    </source>
</evidence>
<accession>A0A8S9YP16</accession>
<organism evidence="2 3">
    <name type="scientific">Paragonimus skrjabini miyazakii</name>
    <dbReference type="NCBI Taxonomy" id="59628"/>
    <lineage>
        <taxon>Eukaryota</taxon>
        <taxon>Metazoa</taxon>
        <taxon>Spiralia</taxon>
        <taxon>Lophotrochozoa</taxon>
        <taxon>Platyhelminthes</taxon>
        <taxon>Trematoda</taxon>
        <taxon>Digenea</taxon>
        <taxon>Plagiorchiida</taxon>
        <taxon>Troglotremata</taxon>
        <taxon>Troglotrematidae</taxon>
        <taxon>Paragonimus</taxon>
    </lineage>
</organism>